<dbReference type="Gene3D" id="3.30.70.100">
    <property type="match status" value="1"/>
</dbReference>
<dbReference type="InterPro" id="IPR049278">
    <property type="entry name" value="MS_channel_C"/>
</dbReference>
<evidence type="ECO:0000259" key="10">
    <source>
        <dbReference type="Pfam" id="PF00924"/>
    </source>
</evidence>
<feature type="transmembrane region" description="Helical" evidence="8">
    <location>
        <begin position="581"/>
        <end position="604"/>
    </location>
</feature>
<gene>
    <name evidence="13" type="ORF">JL811_10030</name>
</gene>
<organism evidence="13 14">
    <name type="scientific">Szabonella alba</name>
    <dbReference type="NCBI Taxonomy" id="2804194"/>
    <lineage>
        <taxon>Bacteria</taxon>
        <taxon>Pseudomonadati</taxon>
        <taxon>Pseudomonadota</taxon>
        <taxon>Alphaproteobacteria</taxon>
        <taxon>Rhodobacterales</taxon>
        <taxon>Paracoccaceae</taxon>
        <taxon>Szabonella</taxon>
    </lineage>
</organism>
<accession>A0A8K0VED5</accession>
<feature type="signal peptide" evidence="9">
    <location>
        <begin position="1"/>
        <end position="32"/>
    </location>
</feature>
<feature type="transmembrane region" description="Helical" evidence="8">
    <location>
        <begin position="264"/>
        <end position="289"/>
    </location>
</feature>
<feature type="transmembrane region" description="Helical" evidence="8">
    <location>
        <begin position="423"/>
        <end position="441"/>
    </location>
</feature>
<keyword evidence="3" id="KW-1003">Cell membrane</keyword>
<evidence type="ECO:0000259" key="11">
    <source>
        <dbReference type="Pfam" id="PF12607"/>
    </source>
</evidence>
<protein>
    <submittedName>
        <fullName evidence="13">Mechanosensitive ion channel family protein</fullName>
    </submittedName>
</protein>
<feature type="transmembrane region" description="Helical" evidence="8">
    <location>
        <begin position="369"/>
        <end position="392"/>
    </location>
</feature>
<dbReference type="RefSeq" id="WP_202688463.1">
    <property type="nucleotide sequence ID" value="NZ_JAESVN010000003.1"/>
</dbReference>
<feature type="chain" id="PRO_5035444562" evidence="9">
    <location>
        <begin position="33"/>
        <end position="855"/>
    </location>
</feature>
<dbReference type="InterPro" id="IPR010920">
    <property type="entry name" value="LSM_dom_sf"/>
</dbReference>
<keyword evidence="4 8" id="KW-0812">Transmembrane</keyword>
<dbReference type="InterPro" id="IPR023408">
    <property type="entry name" value="MscS_beta-dom_sf"/>
</dbReference>
<dbReference type="Proteomes" id="UP000648908">
    <property type="component" value="Unassembled WGS sequence"/>
</dbReference>
<dbReference type="GO" id="GO:0008381">
    <property type="term" value="F:mechanosensitive monoatomic ion channel activity"/>
    <property type="evidence" value="ECO:0007669"/>
    <property type="project" value="UniProtKB-ARBA"/>
</dbReference>
<comment type="caution">
    <text evidence="13">The sequence shown here is derived from an EMBL/GenBank/DDBJ whole genome shotgun (WGS) entry which is preliminary data.</text>
</comment>
<feature type="domain" description="Mechanosensitive ion channel MscS" evidence="10">
    <location>
        <begin position="626"/>
        <end position="693"/>
    </location>
</feature>
<dbReference type="Gene3D" id="2.30.30.60">
    <property type="match status" value="1"/>
</dbReference>
<feature type="transmembrane region" description="Helical" evidence="8">
    <location>
        <begin position="447"/>
        <end position="470"/>
    </location>
</feature>
<feature type="transmembrane region" description="Helical" evidence="8">
    <location>
        <begin position="543"/>
        <end position="560"/>
    </location>
</feature>
<feature type="transmembrane region" description="Helical" evidence="8">
    <location>
        <begin position="610"/>
        <end position="639"/>
    </location>
</feature>
<name>A0A8K0VED5_9RHOB</name>
<dbReference type="Gene3D" id="1.10.287.1260">
    <property type="match status" value="1"/>
</dbReference>
<dbReference type="InterPro" id="IPR011014">
    <property type="entry name" value="MscS_channel_TM-2"/>
</dbReference>
<dbReference type="SUPFAM" id="SSF50182">
    <property type="entry name" value="Sm-like ribonucleoproteins"/>
    <property type="match status" value="1"/>
</dbReference>
<dbReference type="InterPro" id="IPR006685">
    <property type="entry name" value="MscS_channel_2nd"/>
</dbReference>
<dbReference type="Pfam" id="PF21082">
    <property type="entry name" value="MS_channel_3rd"/>
    <property type="match status" value="1"/>
</dbReference>
<evidence type="ECO:0000256" key="6">
    <source>
        <dbReference type="ARBA" id="ARBA00023136"/>
    </source>
</evidence>
<evidence type="ECO:0000256" key="4">
    <source>
        <dbReference type="ARBA" id="ARBA00022692"/>
    </source>
</evidence>
<keyword evidence="9" id="KW-0732">Signal</keyword>
<dbReference type="PROSITE" id="PS01246">
    <property type="entry name" value="UPF0003"/>
    <property type="match status" value="1"/>
</dbReference>
<feature type="region of interest" description="Disordered" evidence="7">
    <location>
        <begin position="801"/>
        <end position="855"/>
    </location>
</feature>
<dbReference type="PANTHER" id="PTHR30347:SF1">
    <property type="entry name" value="MECHANOSENSITIVE CHANNEL MSCK"/>
    <property type="match status" value="1"/>
</dbReference>
<dbReference type="SUPFAM" id="SSF82861">
    <property type="entry name" value="Mechanosensitive channel protein MscS (YggB), transmembrane region"/>
    <property type="match status" value="1"/>
</dbReference>
<evidence type="ECO:0000256" key="1">
    <source>
        <dbReference type="ARBA" id="ARBA00004651"/>
    </source>
</evidence>
<comment type="similarity">
    <text evidence="2">Belongs to the MscS (TC 1.A.23) family.</text>
</comment>
<feature type="domain" description="DUF3772" evidence="11">
    <location>
        <begin position="150"/>
        <end position="208"/>
    </location>
</feature>
<feature type="transmembrane region" description="Helical" evidence="8">
    <location>
        <begin position="301"/>
        <end position="324"/>
    </location>
</feature>
<keyword evidence="6 8" id="KW-0472">Membrane</keyword>
<evidence type="ECO:0000256" key="8">
    <source>
        <dbReference type="SAM" id="Phobius"/>
    </source>
</evidence>
<dbReference type="GO" id="GO:0005886">
    <property type="term" value="C:plasma membrane"/>
    <property type="evidence" value="ECO:0007669"/>
    <property type="project" value="UniProtKB-SubCell"/>
</dbReference>
<dbReference type="InterPro" id="IPR011066">
    <property type="entry name" value="MscS_channel_C_sf"/>
</dbReference>
<evidence type="ECO:0000256" key="5">
    <source>
        <dbReference type="ARBA" id="ARBA00022989"/>
    </source>
</evidence>
<dbReference type="InterPro" id="IPR052702">
    <property type="entry name" value="MscS-like_channel"/>
</dbReference>
<keyword evidence="5 8" id="KW-1133">Transmembrane helix</keyword>
<dbReference type="SUPFAM" id="SSF82689">
    <property type="entry name" value="Mechanosensitive channel protein MscS (YggB), C-terminal domain"/>
    <property type="match status" value="1"/>
</dbReference>
<evidence type="ECO:0000313" key="13">
    <source>
        <dbReference type="EMBL" id="MBL4917560.1"/>
    </source>
</evidence>
<feature type="domain" description="Mechanosensitive ion channel MscS C-terminal" evidence="12">
    <location>
        <begin position="702"/>
        <end position="783"/>
    </location>
</feature>
<proteinExistence type="inferred from homology"/>
<dbReference type="InterPro" id="IPR006686">
    <property type="entry name" value="MscS_channel_CS"/>
</dbReference>
<feature type="transmembrane region" description="Helical" evidence="8">
    <location>
        <begin position="225"/>
        <end position="243"/>
    </location>
</feature>
<evidence type="ECO:0000259" key="12">
    <source>
        <dbReference type="Pfam" id="PF21082"/>
    </source>
</evidence>
<evidence type="ECO:0000256" key="2">
    <source>
        <dbReference type="ARBA" id="ARBA00008017"/>
    </source>
</evidence>
<feature type="transmembrane region" description="Helical" evidence="8">
    <location>
        <begin position="491"/>
        <end position="515"/>
    </location>
</feature>
<dbReference type="AlphaFoldDB" id="A0A8K0VED5"/>
<dbReference type="PANTHER" id="PTHR30347">
    <property type="entry name" value="POTASSIUM CHANNEL RELATED"/>
    <property type="match status" value="1"/>
</dbReference>
<keyword evidence="14" id="KW-1185">Reference proteome</keyword>
<dbReference type="EMBL" id="JAESVN010000003">
    <property type="protein sequence ID" value="MBL4917560.1"/>
    <property type="molecule type" value="Genomic_DNA"/>
</dbReference>
<dbReference type="Pfam" id="PF00924">
    <property type="entry name" value="MS_channel_2nd"/>
    <property type="match status" value="1"/>
</dbReference>
<evidence type="ECO:0000256" key="3">
    <source>
        <dbReference type="ARBA" id="ARBA00022475"/>
    </source>
</evidence>
<evidence type="ECO:0000256" key="7">
    <source>
        <dbReference type="SAM" id="MobiDB-lite"/>
    </source>
</evidence>
<sequence length="855" mass="90974">MRYSVPKVTLRLLPVLVLLAGLLLVLPGSAWAQANFSTGAGPNDSATAPGPDQPIDYEAWRVIAEESEALIGTPGVSEVRLEQMRAELVHWRERFLAAQGANSSRIATLRGQIEALGPAPAEGATESEEIAALRNDLNEQLLRLQAPGISAVEAHSRADGLVREIDRILRDQQAEALLQLSPSPVNPVNWPQAITAFYDNIGKLVQELRANWSDAGRRQELTDNLPVVIGLLLFAALMILRGRHWIEGLAQRLQAKASSRGREVWAFLASLGAIIVPLTGVVAVATAFVLSGMAGPVGMVLAQNLFGIGFSIFAAFWLAGRLFPAREEAASALRLTVQERAQGRFHTVLIGVALAVETVRRVVLPEEAMSPAAASVLAYPTVVVICIALFYIGKLMVRHDKAVLAASEITDGATQNRGVYDRLVGFIGKAMMAVALLAPLLGAAGYVAAATAMAFPAAMSLALIALLTLLQRFVGDLWTVITRSDDSGRDALVPVLFGFVLVLASLPLFALIWGARGSELAEILSRLREGFVLGQTRISPSDFIVLGLVFGIGYLATRLVQGALRSSILPKTSMDQGGRNAVVAGVGYLGIFLAALIAITTAGIDLSALAIVAGALSVGLGFGLQNIVSNFVSGIILLIERPVSEGDWIEVGTVMGTVQSISVRSTRIQTFDRTDVIVPNSDLISGTVTNWTRFSLSGRIIIKVGVAYGTDSRKVERILSEIAEAQPLAVLNPPPAVVLMGFGADSLDFEIRMILRDINFGLGVRSDINHEILRRFAEEGIEIPFGQRDIWLRNPEKLRDALVPGGGGESPKPKPEAAEAGSAPRPTPRISSLDADAPDPGEGPDMTGPADAGRS</sequence>
<feature type="compositionally biased region" description="Low complexity" evidence="7">
    <location>
        <begin position="834"/>
        <end position="845"/>
    </location>
</feature>
<comment type="subcellular location">
    <subcellularLocation>
        <location evidence="1">Cell membrane</location>
        <topology evidence="1">Multi-pass membrane protein</topology>
    </subcellularLocation>
</comment>
<reference evidence="13" key="1">
    <citation type="submission" date="2021-01" db="EMBL/GenBank/DDBJ databases">
        <title>Tabrizicola alba sp. nov. a motile alkaliphilic bacterium isolated from a soda lake.</title>
        <authorList>
            <person name="Szuroczki S."/>
            <person name="Abbaszade G."/>
            <person name="Schumann P."/>
            <person name="Toth E."/>
        </authorList>
    </citation>
    <scope>NUCLEOTIDE SEQUENCE</scope>
    <source>
        <strain evidence="13">DMG-N-6</strain>
    </source>
</reference>
<evidence type="ECO:0000256" key="9">
    <source>
        <dbReference type="SAM" id="SignalP"/>
    </source>
</evidence>
<feature type="transmembrane region" description="Helical" evidence="8">
    <location>
        <begin position="345"/>
        <end position="363"/>
    </location>
</feature>
<evidence type="ECO:0000313" key="14">
    <source>
        <dbReference type="Proteomes" id="UP000648908"/>
    </source>
</evidence>
<dbReference type="Pfam" id="PF12607">
    <property type="entry name" value="DUF3772"/>
    <property type="match status" value="1"/>
</dbReference>
<dbReference type="InterPro" id="IPR022249">
    <property type="entry name" value="DUF3772"/>
</dbReference>